<dbReference type="Pfam" id="PF21672">
    <property type="entry name" value="COMM_HN"/>
    <property type="match status" value="1"/>
</dbReference>
<evidence type="ECO:0000313" key="1">
    <source>
        <dbReference type="EMBL" id="KAJ1525793.1"/>
    </source>
</evidence>
<keyword evidence="2" id="KW-1185">Reference proteome</keyword>
<evidence type="ECO:0008006" key="3">
    <source>
        <dbReference type="Google" id="ProtNLM"/>
    </source>
</evidence>
<proteinExistence type="predicted"/>
<name>A0AAV7XI77_9NEOP</name>
<reference evidence="1" key="1">
    <citation type="submission" date="2022-12" db="EMBL/GenBank/DDBJ databases">
        <title>Chromosome-level genome assembly of the bean flower thrips Megalurothrips usitatus.</title>
        <authorList>
            <person name="Ma L."/>
            <person name="Liu Q."/>
            <person name="Li H."/>
            <person name="Cai W."/>
        </authorList>
    </citation>
    <scope>NUCLEOTIDE SEQUENCE</scope>
    <source>
        <strain evidence="1">Cailab_2022a</strain>
    </source>
</reference>
<evidence type="ECO:0000313" key="2">
    <source>
        <dbReference type="Proteomes" id="UP001075354"/>
    </source>
</evidence>
<dbReference type="AlphaFoldDB" id="A0AAV7XI77"/>
<dbReference type="PANTHER" id="PTHR16231">
    <property type="entry name" value="COMM DOMAIN-CONTAINING PROTEIN 4-8 FAMILY MEMBER"/>
    <property type="match status" value="1"/>
</dbReference>
<comment type="caution">
    <text evidence="1">The sequence shown here is derived from an EMBL/GenBank/DDBJ whole genome shotgun (WGS) entry which is preliminary data.</text>
</comment>
<protein>
    <recommendedName>
        <fullName evidence="3">COMM domain-containing protein 4</fullName>
    </recommendedName>
</protein>
<dbReference type="InterPro" id="IPR047155">
    <property type="entry name" value="COMMD4/6/7/8"/>
</dbReference>
<sequence length="224" mass="24246">MKFRFCGDGDCPDWVLTEITTLTLLTSIKMKLLCGLVAKSMAGEDFDFERAKTLTGDAKLGEADVRGAVAGLRWLLGSASRSDVDPDSFSSELQQLGLPREHALAASKVFRDHTAAIRAHLRRTKAHEASCSAVASSSRTSDGAEPAVDPLFSLNLTVRDCIAERTNGHQITMTRLQLQELLEGERLRLAVVTTLAAILLARALRVAGVGYRHEDSAAWLRVGG</sequence>
<dbReference type="EMBL" id="JAPTSV010000007">
    <property type="protein sequence ID" value="KAJ1525793.1"/>
    <property type="molecule type" value="Genomic_DNA"/>
</dbReference>
<accession>A0AAV7XI77</accession>
<dbReference type="PANTHER" id="PTHR16231:SF4">
    <property type="entry name" value="COMM DOMAIN-CONTAINING PROTEIN 4"/>
    <property type="match status" value="1"/>
</dbReference>
<dbReference type="Proteomes" id="UP001075354">
    <property type="component" value="Chromosome 7"/>
</dbReference>
<gene>
    <name evidence="1" type="ORF">ONE63_008996</name>
</gene>
<organism evidence="1 2">
    <name type="scientific">Megalurothrips usitatus</name>
    <name type="common">bean blossom thrips</name>
    <dbReference type="NCBI Taxonomy" id="439358"/>
    <lineage>
        <taxon>Eukaryota</taxon>
        <taxon>Metazoa</taxon>
        <taxon>Ecdysozoa</taxon>
        <taxon>Arthropoda</taxon>
        <taxon>Hexapoda</taxon>
        <taxon>Insecta</taxon>
        <taxon>Pterygota</taxon>
        <taxon>Neoptera</taxon>
        <taxon>Paraneoptera</taxon>
        <taxon>Thysanoptera</taxon>
        <taxon>Terebrantia</taxon>
        <taxon>Thripoidea</taxon>
        <taxon>Thripidae</taxon>
        <taxon>Megalurothrips</taxon>
    </lineage>
</organism>